<name>A0A1F7FAP6_UNCRA</name>
<evidence type="ECO:0000259" key="2">
    <source>
        <dbReference type="Pfam" id="PF06452"/>
    </source>
</evidence>
<feature type="chain" id="PRO_5009528550" description="Secretion system C-terminal sorting domain-containing protein" evidence="1">
    <location>
        <begin position="21"/>
        <end position="383"/>
    </location>
</feature>
<dbReference type="Proteomes" id="UP000179243">
    <property type="component" value="Unassembled WGS sequence"/>
</dbReference>
<protein>
    <recommendedName>
        <fullName evidence="6">Secretion system C-terminal sorting domain-containing protein</fullName>
    </recommendedName>
</protein>
<proteinExistence type="predicted"/>
<dbReference type="InterPro" id="IPR010502">
    <property type="entry name" value="Carb-bd_dom_fam9"/>
</dbReference>
<dbReference type="GO" id="GO:0016052">
    <property type="term" value="P:carbohydrate catabolic process"/>
    <property type="evidence" value="ECO:0007669"/>
    <property type="project" value="InterPro"/>
</dbReference>
<dbReference type="Pfam" id="PF06452">
    <property type="entry name" value="CBM9_1"/>
    <property type="match status" value="1"/>
</dbReference>
<accession>A0A1F7FAP6</accession>
<evidence type="ECO:0008006" key="6">
    <source>
        <dbReference type="Google" id="ProtNLM"/>
    </source>
</evidence>
<evidence type="ECO:0000313" key="5">
    <source>
        <dbReference type="Proteomes" id="UP000179243"/>
    </source>
</evidence>
<evidence type="ECO:0000259" key="3">
    <source>
        <dbReference type="Pfam" id="PF18962"/>
    </source>
</evidence>
<dbReference type="Gene3D" id="2.60.40.1190">
    <property type="match status" value="1"/>
</dbReference>
<dbReference type="Pfam" id="PF18962">
    <property type="entry name" value="Por_Secre_tail"/>
    <property type="match status" value="1"/>
</dbReference>
<feature type="signal peptide" evidence="1">
    <location>
        <begin position="1"/>
        <end position="20"/>
    </location>
</feature>
<keyword evidence="1" id="KW-0732">Signal</keyword>
<dbReference type="SUPFAM" id="SSF49344">
    <property type="entry name" value="CBD9-like"/>
    <property type="match status" value="1"/>
</dbReference>
<comment type="caution">
    <text evidence="4">The sequence shown here is derived from an EMBL/GenBank/DDBJ whole genome shotgun (WGS) entry which is preliminary data.</text>
</comment>
<evidence type="ECO:0000313" key="4">
    <source>
        <dbReference type="EMBL" id="OGK03587.1"/>
    </source>
</evidence>
<sequence length="383" mass="42834">MKACILFFLLCTAIFPFCMATVEKTAGALTVDGELDEPSWQAAGVLSDFLFPWGGESRGTITHIKLLYDDSAFYISGTLLDDQIIELATAVHGIPNMYRDDMVETHIAPDTANADYFYLLECNARGPINTQFRNSYPSGRNKWNEVWDTLPGLRRAFVFHGTANILTDVDTSWTFEFRIPWLMLSGWQVSSSLEPQDWNPAVPPVPGSVWRYNINRLNTDKPSGGVWNVDYEHSIWSHNGNYPYGTPDSTGESSVHFHDQNNFGRLTFGYTVDIEEAVAMSDEDLVVEAVPNPFNPQTKITITNPSTKLGTSFKVPASPAKRGERITNIELKIFNVQGKLVKELIPDISNSIVWDASAQPSGIYMAQIRVGEKILTKRLVLVK</sequence>
<feature type="domain" description="Secretion system C-terminal sorting" evidence="3">
    <location>
        <begin position="291"/>
        <end position="380"/>
    </location>
</feature>
<dbReference type="AlphaFoldDB" id="A0A1F7FAP6"/>
<dbReference type="InterPro" id="IPR026444">
    <property type="entry name" value="Secre_tail"/>
</dbReference>
<gene>
    <name evidence="4" type="ORF">A2519_11775</name>
</gene>
<evidence type="ECO:0000256" key="1">
    <source>
        <dbReference type="SAM" id="SignalP"/>
    </source>
</evidence>
<dbReference type="EMBL" id="MFYX01000085">
    <property type="protein sequence ID" value="OGK03587.1"/>
    <property type="molecule type" value="Genomic_DNA"/>
</dbReference>
<dbReference type="GO" id="GO:0004553">
    <property type="term" value="F:hydrolase activity, hydrolyzing O-glycosyl compounds"/>
    <property type="evidence" value="ECO:0007669"/>
    <property type="project" value="InterPro"/>
</dbReference>
<organism evidence="4 5">
    <name type="scientific">Candidatus Raymondbacteria bacterium RIFOXYD12_FULL_49_13</name>
    <dbReference type="NCBI Taxonomy" id="1817890"/>
    <lineage>
        <taxon>Bacteria</taxon>
        <taxon>Raymondiibacteriota</taxon>
    </lineage>
</organism>
<dbReference type="GO" id="GO:0030246">
    <property type="term" value="F:carbohydrate binding"/>
    <property type="evidence" value="ECO:0007669"/>
    <property type="project" value="InterPro"/>
</dbReference>
<feature type="domain" description="Carbohydrate-binding" evidence="2">
    <location>
        <begin position="31"/>
        <end position="184"/>
    </location>
</feature>
<dbReference type="NCBIfam" id="TIGR04183">
    <property type="entry name" value="Por_Secre_tail"/>
    <property type="match status" value="1"/>
</dbReference>
<reference evidence="4 5" key="1">
    <citation type="journal article" date="2016" name="Nat. Commun.">
        <title>Thousands of microbial genomes shed light on interconnected biogeochemical processes in an aquifer system.</title>
        <authorList>
            <person name="Anantharaman K."/>
            <person name="Brown C.T."/>
            <person name="Hug L.A."/>
            <person name="Sharon I."/>
            <person name="Castelle C.J."/>
            <person name="Probst A.J."/>
            <person name="Thomas B.C."/>
            <person name="Singh A."/>
            <person name="Wilkins M.J."/>
            <person name="Karaoz U."/>
            <person name="Brodie E.L."/>
            <person name="Williams K.H."/>
            <person name="Hubbard S.S."/>
            <person name="Banfield J.F."/>
        </authorList>
    </citation>
    <scope>NUCLEOTIDE SEQUENCE [LARGE SCALE GENOMIC DNA]</scope>
</reference>
<dbReference type="CDD" id="cd09620">
    <property type="entry name" value="CBM9_like_3"/>
    <property type="match status" value="1"/>
</dbReference>